<reference evidence="1 4" key="2">
    <citation type="submission" date="2022-05" db="EMBL/GenBank/DDBJ databases">
        <title>Genome Sequencing of Bee-Associated Microbes.</title>
        <authorList>
            <person name="Dunlap C."/>
        </authorList>
    </citation>
    <scope>NUCLEOTIDE SEQUENCE [LARGE SCALE GENOMIC DNA]</scope>
    <source>
        <strain evidence="1 4">NRRL B-14613</strain>
    </source>
</reference>
<gene>
    <name evidence="2" type="ORF">FLT43_18655</name>
    <name evidence="1" type="ORF">M5W83_13585</name>
</gene>
<organism evidence="2 3">
    <name type="scientific">Paenibacillus thiaminolyticus</name>
    <name type="common">Bacillus thiaminolyticus</name>
    <dbReference type="NCBI Taxonomy" id="49283"/>
    <lineage>
        <taxon>Bacteria</taxon>
        <taxon>Bacillati</taxon>
        <taxon>Bacillota</taxon>
        <taxon>Bacilli</taxon>
        <taxon>Bacillales</taxon>
        <taxon>Paenibacillaceae</taxon>
        <taxon>Paenibacillus</taxon>
    </lineage>
</organism>
<evidence type="ECO:0000313" key="4">
    <source>
        <dbReference type="Proteomes" id="UP001209276"/>
    </source>
</evidence>
<dbReference type="RefSeq" id="WP_115057750.1">
    <property type="nucleotide sequence ID" value="NZ_CABMNB010000039.1"/>
</dbReference>
<protein>
    <submittedName>
        <fullName evidence="2">Uncharacterized protein</fullName>
    </submittedName>
</protein>
<dbReference type="EMBL" id="JAMDMM010000024">
    <property type="protein sequence ID" value="MCY9608175.1"/>
    <property type="molecule type" value="Genomic_DNA"/>
</dbReference>
<dbReference type="EMBL" id="CP041405">
    <property type="protein sequence ID" value="QDM45270.1"/>
    <property type="molecule type" value="Genomic_DNA"/>
</dbReference>
<keyword evidence="4" id="KW-1185">Reference proteome</keyword>
<sequence length="59" mass="6415">MEGIAAILQEFRLNESHPEELLQIYIILGPFASSRSGTGEIPAVLQDSPSGKVVHIELL</sequence>
<dbReference type="Proteomes" id="UP000315377">
    <property type="component" value="Chromosome"/>
</dbReference>
<dbReference type="AlphaFoldDB" id="A0AAP9DWL6"/>
<evidence type="ECO:0000313" key="2">
    <source>
        <dbReference type="EMBL" id="QDM45270.1"/>
    </source>
</evidence>
<dbReference type="Proteomes" id="UP001209276">
    <property type="component" value="Unassembled WGS sequence"/>
</dbReference>
<accession>A0AAP9DWL6</accession>
<proteinExistence type="predicted"/>
<evidence type="ECO:0000313" key="1">
    <source>
        <dbReference type="EMBL" id="MCY9608175.1"/>
    </source>
</evidence>
<dbReference type="GeneID" id="76997984"/>
<reference evidence="2 3" key="1">
    <citation type="submission" date="2019-07" db="EMBL/GenBank/DDBJ databases">
        <title>Paenibacillus thiaminolyticus NRRL B-4156.</title>
        <authorList>
            <person name="Hehnly C."/>
            <person name="Zhang L."/>
        </authorList>
    </citation>
    <scope>NUCLEOTIDE SEQUENCE [LARGE SCALE GENOMIC DNA]</scope>
    <source>
        <strain evidence="2 3">NRRL B-4156</strain>
    </source>
</reference>
<evidence type="ECO:0000313" key="3">
    <source>
        <dbReference type="Proteomes" id="UP000315377"/>
    </source>
</evidence>
<name>A0AAP9DWL6_PANTH</name>